<name>A0A288TXW3_9CAUD</name>
<keyword evidence="6" id="KW-1185">Reference proteome</keyword>
<sequence length="176" mass="20046">MQATQDVDVKTKQIFVVKRDGRTVKFNEGRIVRAVGRAEKDATGAKTDLGEIIAERVKRFVVKHYSDTGRVDIAKLQSIVEQELMKSFAKNVARNYIEFRSLRDAEREQETNINVRLKKLQERDKTIVNENANKDSRTFSTQRDLTAGTVAKAEGLNMLPKHVANAHLKGDIHFHK</sequence>
<dbReference type="SUPFAM" id="SSF51998">
    <property type="entry name" value="PFL-like glycyl radical enzymes"/>
    <property type="match status" value="1"/>
</dbReference>
<dbReference type="PROSITE" id="PS51161">
    <property type="entry name" value="ATP_CONE"/>
    <property type="match status" value="1"/>
</dbReference>
<feature type="domain" description="ATP-cone" evidence="4">
    <location>
        <begin position="14"/>
        <end position="107"/>
    </location>
</feature>
<evidence type="ECO:0000259" key="4">
    <source>
        <dbReference type="PROSITE" id="PS51161"/>
    </source>
</evidence>
<keyword evidence="2 3" id="KW-0067">ATP-binding</keyword>
<dbReference type="Pfam" id="PF03477">
    <property type="entry name" value="ATP-cone"/>
    <property type="match status" value="1"/>
</dbReference>
<dbReference type="GO" id="GO:0009265">
    <property type="term" value="P:2'-deoxyribonucleotide biosynthetic process"/>
    <property type="evidence" value="ECO:0007669"/>
    <property type="project" value="TreeGrafter"/>
</dbReference>
<accession>A0A288TXW3</accession>
<dbReference type="GO" id="GO:0008998">
    <property type="term" value="F:ribonucleoside-triphosphate reductase (thioredoxin) activity"/>
    <property type="evidence" value="ECO:0007669"/>
    <property type="project" value="InterPro"/>
</dbReference>
<keyword evidence="1 3" id="KW-0547">Nucleotide-binding</keyword>
<reference evidence="6" key="1">
    <citation type="submission" date="2016-12" db="EMBL/GenBank/DDBJ databases">
        <authorList>
            <person name="Lee J.-H."/>
            <person name="Kim Y.-T."/>
            <person name="Kim J.-H."/>
            <person name="Ryu S.-R."/>
        </authorList>
    </citation>
    <scope>NUCLEOTIDE SEQUENCE [LARGE SCALE GENOMIC DNA]</scope>
</reference>
<dbReference type="InterPro" id="IPR005144">
    <property type="entry name" value="ATP-cone_dom"/>
</dbReference>
<dbReference type="GO" id="GO:0004748">
    <property type="term" value="F:ribonucleoside-diphosphate reductase activity, thioredoxin disulfide as acceptor"/>
    <property type="evidence" value="ECO:0007669"/>
    <property type="project" value="TreeGrafter"/>
</dbReference>
<dbReference type="Gene3D" id="3.20.70.20">
    <property type="match status" value="1"/>
</dbReference>
<dbReference type="Proteomes" id="UP000224269">
    <property type="component" value="Segment"/>
</dbReference>
<dbReference type="PANTHER" id="PTHR21075:SF0">
    <property type="entry name" value="ANAEROBIC RIBONUCLEOSIDE-TRIPHOSPHATE REDUCTASE"/>
    <property type="match status" value="1"/>
</dbReference>
<evidence type="ECO:0000313" key="5">
    <source>
        <dbReference type="EMBL" id="APZ82050.1"/>
    </source>
</evidence>
<dbReference type="InterPro" id="IPR012833">
    <property type="entry name" value="NrdD"/>
</dbReference>
<evidence type="ECO:0000256" key="3">
    <source>
        <dbReference type="PROSITE-ProRule" id="PRU00492"/>
    </source>
</evidence>
<organism evidence="5 6">
    <name type="scientific">Enterococcus phage EFP01</name>
    <dbReference type="NCBI Taxonomy" id="1926594"/>
    <lineage>
        <taxon>Viruses</taxon>
        <taxon>Duplodnaviria</taxon>
        <taxon>Heunggongvirae</taxon>
        <taxon>Uroviricota</taxon>
        <taxon>Caudoviricetes</taxon>
        <taxon>Herelleviridae</taxon>
        <taxon>Brockvirinae</taxon>
        <taxon>Schiekvirus</taxon>
        <taxon>Schiekvirus EFP01</taxon>
    </lineage>
</organism>
<dbReference type="EMBL" id="KY549443">
    <property type="protein sequence ID" value="APZ82050.1"/>
    <property type="molecule type" value="Genomic_DNA"/>
</dbReference>
<evidence type="ECO:0000256" key="2">
    <source>
        <dbReference type="ARBA" id="ARBA00022840"/>
    </source>
</evidence>
<dbReference type="Pfam" id="PF13597">
    <property type="entry name" value="NRDD"/>
    <property type="match status" value="1"/>
</dbReference>
<dbReference type="GO" id="GO:0005524">
    <property type="term" value="F:ATP binding"/>
    <property type="evidence" value="ECO:0007669"/>
    <property type="project" value="UniProtKB-UniRule"/>
</dbReference>
<gene>
    <name evidence="5" type="ORF">EFP01_123</name>
</gene>
<evidence type="ECO:0000256" key="1">
    <source>
        <dbReference type="ARBA" id="ARBA00022741"/>
    </source>
</evidence>
<dbReference type="GO" id="GO:0006260">
    <property type="term" value="P:DNA replication"/>
    <property type="evidence" value="ECO:0007669"/>
    <property type="project" value="InterPro"/>
</dbReference>
<dbReference type="PANTHER" id="PTHR21075">
    <property type="entry name" value="ANAEROBIC RIBONUCLEOSIDE-TRIPHOSPHATE REDUCTASE"/>
    <property type="match status" value="1"/>
</dbReference>
<evidence type="ECO:0000313" key="6">
    <source>
        <dbReference type="Proteomes" id="UP000224269"/>
    </source>
</evidence>
<protein>
    <submittedName>
        <fullName evidence="5">Anaerobic ribonucleotide reductase subunit</fullName>
    </submittedName>
</protein>
<proteinExistence type="predicted"/>